<feature type="transmembrane region" description="Helical" evidence="5">
    <location>
        <begin position="108"/>
        <end position="124"/>
    </location>
</feature>
<accession>A0A9Q0RG02</accession>
<dbReference type="PANTHER" id="PTHR12665">
    <property type="entry name" value="ORMDL PROTEINS"/>
    <property type="match status" value="1"/>
</dbReference>
<protein>
    <submittedName>
        <fullName evidence="6">Ormdl protein</fullName>
    </submittedName>
</protein>
<keyword evidence="7" id="KW-1185">Reference proteome</keyword>
<evidence type="ECO:0000256" key="1">
    <source>
        <dbReference type="ARBA" id="ARBA00004141"/>
    </source>
</evidence>
<dbReference type="OMA" id="IVSAFRC"/>
<dbReference type="Pfam" id="PF04061">
    <property type="entry name" value="ORMDL"/>
    <property type="match status" value="1"/>
</dbReference>
<evidence type="ECO:0000313" key="6">
    <source>
        <dbReference type="EMBL" id="KAJ5078702.1"/>
    </source>
</evidence>
<evidence type="ECO:0000256" key="3">
    <source>
        <dbReference type="ARBA" id="ARBA00022989"/>
    </source>
</evidence>
<feature type="transmembrane region" description="Helical" evidence="5">
    <location>
        <begin position="56"/>
        <end position="75"/>
    </location>
</feature>
<dbReference type="GO" id="GO:0005789">
    <property type="term" value="C:endoplasmic reticulum membrane"/>
    <property type="evidence" value="ECO:0007669"/>
    <property type="project" value="InterPro"/>
</dbReference>
<feature type="transmembrane region" description="Helical" evidence="5">
    <location>
        <begin position="29"/>
        <end position="50"/>
    </location>
</feature>
<evidence type="ECO:0000256" key="2">
    <source>
        <dbReference type="ARBA" id="ARBA00022692"/>
    </source>
</evidence>
<evidence type="ECO:0000256" key="5">
    <source>
        <dbReference type="SAM" id="Phobius"/>
    </source>
</evidence>
<dbReference type="PIRSF" id="PIRSF018147">
    <property type="entry name" value="ORMDL"/>
    <property type="match status" value="1"/>
</dbReference>
<organism evidence="6 7">
    <name type="scientific">Anaeramoeba ignava</name>
    <name type="common">Anaerobic marine amoeba</name>
    <dbReference type="NCBI Taxonomy" id="1746090"/>
    <lineage>
        <taxon>Eukaryota</taxon>
        <taxon>Metamonada</taxon>
        <taxon>Anaeramoebidae</taxon>
        <taxon>Anaeramoeba</taxon>
    </lineage>
</organism>
<feature type="transmembrane region" description="Helical" evidence="5">
    <location>
        <begin position="130"/>
        <end position="149"/>
    </location>
</feature>
<gene>
    <name evidence="6" type="ORF">M0811_14760</name>
</gene>
<dbReference type="EMBL" id="JAPDFW010000048">
    <property type="protein sequence ID" value="KAJ5078702.1"/>
    <property type="molecule type" value="Genomic_DNA"/>
</dbReference>
<evidence type="ECO:0000313" key="7">
    <source>
        <dbReference type="Proteomes" id="UP001149090"/>
    </source>
</evidence>
<dbReference type="InterPro" id="IPR007203">
    <property type="entry name" value="ORMDL"/>
</dbReference>
<proteinExistence type="predicted"/>
<sequence>MIKLGTEGIIPHKIEPNMNKSVVWTGDKFFWCLYVFIIFGFRIFLGMLGISDPGTAWTITTVVHSFVTFFAFHWIKGTPFQFDQGRYEKLTFWEQIDDQVQNTWTRKFLLIIPIVLLLISSHYTKENFRFYFLNVVCSSFVIIGKFPLMHKVRILRINK</sequence>
<comment type="subcellular location">
    <subcellularLocation>
        <location evidence="1">Membrane</location>
        <topology evidence="1">Multi-pass membrane protein</topology>
    </subcellularLocation>
</comment>
<keyword evidence="3 5" id="KW-1133">Transmembrane helix</keyword>
<dbReference type="OrthoDB" id="1932233at2759"/>
<name>A0A9Q0RG02_ANAIG</name>
<reference evidence="6" key="1">
    <citation type="submission" date="2022-10" db="EMBL/GenBank/DDBJ databases">
        <title>Novel sulphate-reducing endosymbionts in the free-living metamonad Anaeramoeba.</title>
        <authorList>
            <person name="Jerlstrom-Hultqvist J."/>
            <person name="Cepicka I."/>
            <person name="Gallot-Lavallee L."/>
            <person name="Salas-Leiva D."/>
            <person name="Curtis B.A."/>
            <person name="Zahonova K."/>
            <person name="Pipaliya S."/>
            <person name="Dacks J."/>
            <person name="Roger A.J."/>
        </authorList>
    </citation>
    <scope>NUCLEOTIDE SEQUENCE</scope>
    <source>
        <strain evidence="6">BMAN</strain>
    </source>
</reference>
<dbReference type="AlphaFoldDB" id="A0A9Q0RG02"/>
<dbReference type="Proteomes" id="UP001149090">
    <property type="component" value="Unassembled WGS sequence"/>
</dbReference>
<evidence type="ECO:0000256" key="4">
    <source>
        <dbReference type="ARBA" id="ARBA00023136"/>
    </source>
</evidence>
<keyword evidence="4 5" id="KW-0472">Membrane</keyword>
<comment type="caution">
    <text evidence="6">The sequence shown here is derived from an EMBL/GenBank/DDBJ whole genome shotgun (WGS) entry which is preliminary data.</text>
</comment>
<keyword evidence="2 5" id="KW-0812">Transmembrane</keyword>